<keyword evidence="2" id="KW-1185">Reference proteome</keyword>
<organism evidence="1 2">
    <name type="scientific">Cichorium intybus</name>
    <name type="common">Chicory</name>
    <dbReference type="NCBI Taxonomy" id="13427"/>
    <lineage>
        <taxon>Eukaryota</taxon>
        <taxon>Viridiplantae</taxon>
        <taxon>Streptophyta</taxon>
        <taxon>Embryophyta</taxon>
        <taxon>Tracheophyta</taxon>
        <taxon>Spermatophyta</taxon>
        <taxon>Magnoliopsida</taxon>
        <taxon>eudicotyledons</taxon>
        <taxon>Gunneridae</taxon>
        <taxon>Pentapetalae</taxon>
        <taxon>asterids</taxon>
        <taxon>campanulids</taxon>
        <taxon>Asterales</taxon>
        <taxon>Asteraceae</taxon>
        <taxon>Cichorioideae</taxon>
        <taxon>Cichorieae</taxon>
        <taxon>Cichoriinae</taxon>
        <taxon>Cichorium</taxon>
    </lineage>
</organism>
<name>A0ACB9BG59_CICIN</name>
<protein>
    <submittedName>
        <fullName evidence="1">Uncharacterized protein</fullName>
    </submittedName>
</protein>
<comment type="caution">
    <text evidence="1">The sequence shown here is derived from an EMBL/GenBank/DDBJ whole genome shotgun (WGS) entry which is preliminary data.</text>
</comment>
<evidence type="ECO:0000313" key="2">
    <source>
        <dbReference type="Proteomes" id="UP001055811"/>
    </source>
</evidence>
<dbReference type="Proteomes" id="UP001055811">
    <property type="component" value="Linkage Group LG06"/>
</dbReference>
<proteinExistence type="predicted"/>
<accession>A0ACB9BG59</accession>
<reference evidence="1 2" key="2">
    <citation type="journal article" date="2022" name="Mol. Ecol. Resour.">
        <title>The genomes of chicory, endive, great burdock and yacon provide insights into Asteraceae paleo-polyploidization history and plant inulin production.</title>
        <authorList>
            <person name="Fan W."/>
            <person name="Wang S."/>
            <person name="Wang H."/>
            <person name="Wang A."/>
            <person name="Jiang F."/>
            <person name="Liu H."/>
            <person name="Zhao H."/>
            <person name="Xu D."/>
            <person name="Zhang Y."/>
        </authorList>
    </citation>
    <scope>NUCLEOTIDE SEQUENCE [LARGE SCALE GENOMIC DNA]</scope>
    <source>
        <strain evidence="2">cv. Punajuju</strain>
        <tissue evidence="1">Leaves</tissue>
    </source>
</reference>
<reference evidence="2" key="1">
    <citation type="journal article" date="2022" name="Mol. Ecol. Resour.">
        <title>The genomes of chicory, endive, great burdock and yacon provide insights into Asteraceae palaeo-polyploidization history and plant inulin production.</title>
        <authorList>
            <person name="Fan W."/>
            <person name="Wang S."/>
            <person name="Wang H."/>
            <person name="Wang A."/>
            <person name="Jiang F."/>
            <person name="Liu H."/>
            <person name="Zhao H."/>
            <person name="Xu D."/>
            <person name="Zhang Y."/>
        </authorList>
    </citation>
    <scope>NUCLEOTIDE SEQUENCE [LARGE SCALE GENOMIC DNA]</scope>
    <source>
        <strain evidence="2">cv. Punajuju</strain>
    </source>
</reference>
<dbReference type="EMBL" id="CM042014">
    <property type="protein sequence ID" value="KAI3721339.1"/>
    <property type="molecule type" value="Genomic_DNA"/>
</dbReference>
<sequence length="165" mass="18634">MDYDFRKIMISRSEAIGDLFDKEVLLGLNSFLEQGNKVNQPDYIFTTNETRKHLHRVHGQVANLSANNFSGEIGSSIDRFPKLEYVDMSVNSLIGNLSFGFHSLEALDLSENALTGKIPTVISNCNNLTVMNLWGNFFSRSIPGELALIHNIRQLFLGNNTLWRL</sequence>
<gene>
    <name evidence="1" type="ORF">L2E82_32348</name>
</gene>
<evidence type="ECO:0000313" key="1">
    <source>
        <dbReference type="EMBL" id="KAI3721339.1"/>
    </source>
</evidence>